<evidence type="ECO:0000259" key="1">
    <source>
        <dbReference type="Pfam" id="PF01636"/>
    </source>
</evidence>
<evidence type="ECO:0000313" key="3">
    <source>
        <dbReference type="Proteomes" id="UP000830729"/>
    </source>
</evidence>
<dbReference type="RefSeq" id="WP_248652442.1">
    <property type="nucleotide sequence ID" value="NZ_CP096660.1"/>
</dbReference>
<keyword evidence="2" id="KW-0614">Plasmid</keyword>
<evidence type="ECO:0000313" key="2">
    <source>
        <dbReference type="EMBL" id="UPV76409.1"/>
    </source>
</evidence>
<dbReference type="EMBL" id="CP096660">
    <property type="protein sequence ID" value="UPV76409.1"/>
    <property type="molecule type" value="Genomic_DNA"/>
</dbReference>
<dbReference type="AlphaFoldDB" id="A0A8U0HZU3"/>
<dbReference type="KEGG" id="halx:M0R89_19810"/>
<keyword evidence="3" id="KW-1185">Reference proteome</keyword>
<feature type="domain" description="Aminoglycoside phosphotransferase" evidence="1">
    <location>
        <begin position="20"/>
        <end position="132"/>
    </location>
</feature>
<geneLocation type="plasmid" evidence="2 3">
    <name>unnamed1</name>
</geneLocation>
<dbReference type="GeneID" id="72187495"/>
<protein>
    <submittedName>
        <fullName evidence="2">Aminoglycoside phosphotransferase family protein</fullName>
    </submittedName>
</protein>
<proteinExistence type="predicted"/>
<name>A0A8U0HZU3_9EURY</name>
<dbReference type="Gene3D" id="3.30.200.150">
    <property type="match status" value="1"/>
</dbReference>
<dbReference type="SUPFAM" id="SSF56112">
    <property type="entry name" value="Protein kinase-like (PK-like)"/>
    <property type="match status" value="1"/>
</dbReference>
<accession>A0A8U0HZU3</accession>
<dbReference type="Pfam" id="PF01636">
    <property type="entry name" value="APH"/>
    <property type="match status" value="1"/>
</dbReference>
<dbReference type="InterPro" id="IPR002575">
    <property type="entry name" value="Aminoglycoside_PTrfase"/>
</dbReference>
<gene>
    <name evidence="2" type="ORF">M0R89_19810</name>
</gene>
<organism evidence="2 3">
    <name type="scientific">Halorussus limi</name>
    <dbReference type="NCBI Taxonomy" id="2938695"/>
    <lineage>
        <taxon>Archaea</taxon>
        <taxon>Methanobacteriati</taxon>
        <taxon>Methanobacteriota</taxon>
        <taxon>Stenosarchaea group</taxon>
        <taxon>Halobacteria</taxon>
        <taxon>Halobacteriales</taxon>
        <taxon>Haladaptataceae</taxon>
        <taxon>Halorussus</taxon>
    </lineage>
</organism>
<reference evidence="2 3" key="1">
    <citation type="submission" date="2022-04" db="EMBL/GenBank/DDBJ databases">
        <title>Diverse halophilic archaea isolated from saline environments.</title>
        <authorList>
            <person name="Cui H.-L."/>
        </authorList>
    </citation>
    <scope>NUCLEOTIDE SEQUENCE [LARGE SCALE GENOMIC DNA]</scope>
    <source>
        <strain evidence="2 3">XZYJT49</strain>
        <plasmid evidence="2 3">unnamed1</plasmid>
    </source>
</reference>
<sequence length="261" mass="29984">MTEEVRSIARRELGAVPDEVARVAEGLLHETYRISCDGETYVLQFSSDADESRVDSLRRGARCYDLLRDSEIPVPDVVAERPASDDGRRYLLVERIPGQTAERDITLNRVRNAGRYLAKIHEFRTFEESGWIRFENRRPNVRGFEEGGLAHRIRRTLTEDAAVLDFDRSYSGHAQRDLVKAASCFWMHDPCSDWNVRAKLYEGYRDVAEVGDDFEANEPLYRAETLVGTVAGLVRLNELSEYEAEFYSERILEAVERLEVT</sequence>
<dbReference type="Gene3D" id="3.90.1200.10">
    <property type="match status" value="1"/>
</dbReference>
<dbReference type="InterPro" id="IPR011009">
    <property type="entry name" value="Kinase-like_dom_sf"/>
</dbReference>
<dbReference type="Proteomes" id="UP000830729">
    <property type="component" value="Plasmid unnamed1"/>
</dbReference>